<dbReference type="Gene3D" id="3.40.190.10">
    <property type="entry name" value="Periplasmic binding protein-like II"/>
    <property type="match status" value="2"/>
</dbReference>
<dbReference type="SUPFAM" id="SSF53850">
    <property type="entry name" value="Periplasmic binding protein-like II"/>
    <property type="match status" value="1"/>
</dbReference>
<dbReference type="PANTHER" id="PTHR43649">
    <property type="entry name" value="ARABINOSE-BINDING PROTEIN-RELATED"/>
    <property type="match status" value="1"/>
</dbReference>
<comment type="subcellular location">
    <subcellularLocation>
        <location evidence="1">Periplasm</location>
    </subcellularLocation>
</comment>
<evidence type="ECO:0000256" key="3">
    <source>
        <dbReference type="SAM" id="SignalP"/>
    </source>
</evidence>
<dbReference type="EMBL" id="DSVL01000287">
    <property type="protein sequence ID" value="HFH29712.1"/>
    <property type="molecule type" value="Genomic_DNA"/>
</dbReference>
<comment type="caution">
    <text evidence="4">The sequence shown here is derived from an EMBL/GenBank/DDBJ whole genome shotgun (WGS) entry which is preliminary data.</text>
</comment>
<protein>
    <submittedName>
        <fullName evidence="4">Extracellular solute-binding protein</fullName>
    </submittedName>
</protein>
<comment type="similarity">
    <text evidence="2">Belongs to the bacterial solute-binding protein 1 family.</text>
</comment>
<reference evidence="4" key="1">
    <citation type="journal article" date="2020" name="mSystems">
        <title>Genome- and Community-Level Interaction Insights into Carbon Utilization and Element Cycling Functions of Hydrothermarchaeota in Hydrothermal Sediment.</title>
        <authorList>
            <person name="Zhou Z."/>
            <person name="Liu Y."/>
            <person name="Xu W."/>
            <person name="Pan J."/>
            <person name="Luo Z.H."/>
            <person name="Li M."/>
        </authorList>
    </citation>
    <scope>NUCLEOTIDE SEQUENCE [LARGE SCALE GENOMIC DNA]</scope>
    <source>
        <strain evidence="4">SpSt-503</strain>
    </source>
</reference>
<gene>
    <name evidence="4" type="ORF">ENS59_09425</name>
</gene>
<proteinExistence type="inferred from homology"/>
<accession>A0A7C3E2I0</accession>
<dbReference type="PANTHER" id="PTHR43649:SF12">
    <property type="entry name" value="DIACETYLCHITOBIOSE BINDING PROTEIN DASA"/>
    <property type="match status" value="1"/>
</dbReference>
<evidence type="ECO:0000313" key="4">
    <source>
        <dbReference type="EMBL" id="HFH29712.1"/>
    </source>
</evidence>
<evidence type="ECO:0000256" key="1">
    <source>
        <dbReference type="ARBA" id="ARBA00004418"/>
    </source>
</evidence>
<name>A0A7C3E2I0_9SPIR</name>
<dbReference type="InterPro" id="IPR050490">
    <property type="entry name" value="Bact_solute-bd_prot1"/>
</dbReference>
<dbReference type="AlphaFoldDB" id="A0A7C3E2I0"/>
<dbReference type="InterPro" id="IPR006059">
    <property type="entry name" value="SBP"/>
</dbReference>
<evidence type="ECO:0000256" key="2">
    <source>
        <dbReference type="ARBA" id="ARBA00008520"/>
    </source>
</evidence>
<dbReference type="Pfam" id="PF01547">
    <property type="entry name" value="SBP_bac_1"/>
    <property type="match status" value="1"/>
</dbReference>
<organism evidence="4">
    <name type="scientific">Gracilinema caldarium</name>
    <dbReference type="NCBI Taxonomy" id="215591"/>
    <lineage>
        <taxon>Bacteria</taxon>
        <taxon>Pseudomonadati</taxon>
        <taxon>Spirochaetota</taxon>
        <taxon>Spirochaetia</taxon>
        <taxon>Spirochaetales</taxon>
        <taxon>Breznakiellaceae</taxon>
        <taxon>Gracilinema</taxon>
    </lineage>
</organism>
<feature type="signal peptide" evidence="3">
    <location>
        <begin position="1"/>
        <end position="21"/>
    </location>
</feature>
<sequence>MKRTLGLIGILLLATSFFAMAEGQKDAGSKEVVLKWPCIWVGKDSKAAEVEKLVNEFNAANAGKIRVEIEPQPDYDGYEQKIRTSIAAGIVPDIFTLKLNPTTAEYYKSDLLMDFSKEISGDWKASFKAGTLEQATINGVMKSLPYEIAITPIWYNEALLKKAGVAYPKTVDEMWTAFDKLKAAGVTPASQMTGGTNAWTSMLWFSHFAASIGGPKVWDKPLTDPVFVQAAALLKKMYENGNTTPDAVGGDAGVSGGHFLAGRTALFSNGPWYIGRVKKEAPEVFANAKVAPAPAAGTYKNAMIGFLQANIAAGNTKDPAKKAAQIAFLKWMTKPEHVKRIALSSGAMFAVSFNLTEADPVDPLMKQFYELSNSSAFNVMHLEGAKGAEVVAEFGQQLAKMALGQATPEEFMKAVAAKEKR</sequence>
<dbReference type="GO" id="GO:0042597">
    <property type="term" value="C:periplasmic space"/>
    <property type="evidence" value="ECO:0007669"/>
    <property type="project" value="UniProtKB-SubCell"/>
</dbReference>
<feature type="chain" id="PRO_5027693202" evidence="3">
    <location>
        <begin position="22"/>
        <end position="421"/>
    </location>
</feature>
<keyword evidence="3" id="KW-0732">Signal</keyword>